<reference evidence="2" key="1">
    <citation type="submission" date="2021-01" db="EMBL/GenBank/DDBJ databases">
        <title>Whole genome shotgun sequence of Virgisporangium ochraceum NBRC 16418.</title>
        <authorList>
            <person name="Komaki H."/>
            <person name="Tamura T."/>
        </authorList>
    </citation>
    <scope>NUCLEOTIDE SEQUENCE</scope>
    <source>
        <strain evidence="2">NBRC 16418</strain>
    </source>
</reference>
<comment type="caution">
    <text evidence="2">The sequence shown here is derived from an EMBL/GenBank/DDBJ whole genome shotgun (WGS) entry which is preliminary data.</text>
</comment>
<organism evidence="2 3">
    <name type="scientific">Virgisporangium ochraceum</name>
    <dbReference type="NCBI Taxonomy" id="65505"/>
    <lineage>
        <taxon>Bacteria</taxon>
        <taxon>Bacillati</taxon>
        <taxon>Actinomycetota</taxon>
        <taxon>Actinomycetes</taxon>
        <taxon>Micromonosporales</taxon>
        <taxon>Micromonosporaceae</taxon>
        <taxon>Virgisporangium</taxon>
    </lineage>
</organism>
<evidence type="ECO:0000256" key="1">
    <source>
        <dbReference type="SAM" id="MobiDB-lite"/>
    </source>
</evidence>
<sequence>MDAEHHDPWSDATRQGLERIMALAVLAEAGSRLHVESRRAAAARRERQAARIADEARKAMAAHQQRVELSARRAREWARFVDDPQRLRDYLAGLKFQELARQWAAAAPHADTNPVAATVLAAAETDLRARAPGLMNFYDRARADGTQRGEAMAQAVAYTWRGNSPARPHGGRRPAAGELTRLGEELETALADLARSAGPVERTRLVRHLEDAGWSTESIGHIESVLDSASAAGRADGRTAAQVAAESFAAPARDALTAHPAAMPARPRIGDPIHRRTR</sequence>
<keyword evidence="3" id="KW-1185">Reference proteome</keyword>
<gene>
    <name evidence="2" type="ORF">Voc01_028450</name>
</gene>
<feature type="region of interest" description="Disordered" evidence="1">
    <location>
        <begin position="255"/>
        <end position="278"/>
    </location>
</feature>
<proteinExistence type="predicted"/>
<evidence type="ECO:0000313" key="3">
    <source>
        <dbReference type="Proteomes" id="UP000635606"/>
    </source>
</evidence>
<feature type="compositionally biased region" description="Basic and acidic residues" evidence="1">
    <location>
        <begin position="268"/>
        <end position="278"/>
    </location>
</feature>
<dbReference type="EMBL" id="BOPH01000034">
    <property type="protein sequence ID" value="GIJ67928.1"/>
    <property type="molecule type" value="Genomic_DNA"/>
</dbReference>
<evidence type="ECO:0000313" key="2">
    <source>
        <dbReference type="EMBL" id="GIJ67928.1"/>
    </source>
</evidence>
<dbReference type="RefSeq" id="WP_203927884.1">
    <property type="nucleotide sequence ID" value="NZ_BOPH01000034.1"/>
</dbReference>
<name>A0A8J3ZTT3_9ACTN</name>
<protein>
    <submittedName>
        <fullName evidence="2">Uncharacterized protein</fullName>
    </submittedName>
</protein>
<accession>A0A8J3ZTT3</accession>
<dbReference type="AlphaFoldDB" id="A0A8J3ZTT3"/>
<dbReference type="Proteomes" id="UP000635606">
    <property type="component" value="Unassembled WGS sequence"/>
</dbReference>